<keyword evidence="3 6" id="KW-0812">Transmembrane</keyword>
<evidence type="ECO:0000313" key="9">
    <source>
        <dbReference type="Proteomes" id="UP000178646"/>
    </source>
</evidence>
<feature type="transmembrane region" description="Helical" evidence="7">
    <location>
        <begin position="6"/>
        <end position="28"/>
    </location>
</feature>
<dbReference type="InterPro" id="IPR037294">
    <property type="entry name" value="ABC_BtuC-like"/>
</dbReference>
<dbReference type="GO" id="GO:0043190">
    <property type="term" value="C:ATP-binding cassette (ABC) transporter complex"/>
    <property type="evidence" value="ECO:0007669"/>
    <property type="project" value="InterPro"/>
</dbReference>
<dbReference type="Gene3D" id="1.10.3470.10">
    <property type="entry name" value="ABC transporter involved in vitamin B12 uptake, BtuC"/>
    <property type="match status" value="1"/>
</dbReference>
<dbReference type="InterPro" id="IPR001626">
    <property type="entry name" value="ABC_TroCD"/>
</dbReference>
<dbReference type="GO" id="GO:0055085">
    <property type="term" value="P:transmembrane transport"/>
    <property type="evidence" value="ECO:0007669"/>
    <property type="project" value="InterPro"/>
</dbReference>
<evidence type="ECO:0000256" key="3">
    <source>
        <dbReference type="ARBA" id="ARBA00022692"/>
    </source>
</evidence>
<evidence type="ECO:0000256" key="6">
    <source>
        <dbReference type="RuleBase" id="RU003943"/>
    </source>
</evidence>
<dbReference type="AlphaFoldDB" id="A0A1G2PQ23"/>
<feature type="transmembrane region" description="Helical" evidence="7">
    <location>
        <begin position="80"/>
        <end position="101"/>
    </location>
</feature>
<dbReference type="PANTHER" id="PTHR30477">
    <property type="entry name" value="ABC-TRANSPORTER METAL-BINDING PROTEIN"/>
    <property type="match status" value="1"/>
</dbReference>
<evidence type="ECO:0008006" key="10">
    <source>
        <dbReference type="Google" id="ProtNLM"/>
    </source>
</evidence>
<organism evidence="8 9">
    <name type="scientific">Candidatus Terrybacteria bacterium RIFCSPHIGHO2_02_41_19</name>
    <dbReference type="NCBI Taxonomy" id="1802364"/>
    <lineage>
        <taxon>Bacteria</taxon>
        <taxon>Candidatus Terryibacteriota</taxon>
    </lineage>
</organism>
<evidence type="ECO:0000256" key="2">
    <source>
        <dbReference type="ARBA" id="ARBA00008034"/>
    </source>
</evidence>
<dbReference type="PANTHER" id="PTHR30477:SF13">
    <property type="entry name" value="IRON TRANSPORT SYSTEM MEMBRANE PROTEIN HI_0360-RELATED"/>
    <property type="match status" value="1"/>
</dbReference>
<evidence type="ECO:0000313" key="8">
    <source>
        <dbReference type="EMBL" id="OHA50427.1"/>
    </source>
</evidence>
<evidence type="ECO:0000256" key="1">
    <source>
        <dbReference type="ARBA" id="ARBA00004141"/>
    </source>
</evidence>
<dbReference type="GO" id="GO:0010043">
    <property type="term" value="P:response to zinc ion"/>
    <property type="evidence" value="ECO:0007669"/>
    <property type="project" value="TreeGrafter"/>
</dbReference>
<evidence type="ECO:0000256" key="7">
    <source>
        <dbReference type="SAM" id="Phobius"/>
    </source>
</evidence>
<feature type="transmembrane region" description="Helical" evidence="7">
    <location>
        <begin position="210"/>
        <end position="230"/>
    </location>
</feature>
<reference evidence="8 9" key="1">
    <citation type="journal article" date="2016" name="Nat. Commun.">
        <title>Thousands of microbial genomes shed light on interconnected biogeochemical processes in an aquifer system.</title>
        <authorList>
            <person name="Anantharaman K."/>
            <person name="Brown C.T."/>
            <person name="Hug L.A."/>
            <person name="Sharon I."/>
            <person name="Castelle C.J."/>
            <person name="Probst A.J."/>
            <person name="Thomas B.C."/>
            <person name="Singh A."/>
            <person name="Wilkins M.J."/>
            <person name="Karaoz U."/>
            <person name="Brodie E.L."/>
            <person name="Williams K.H."/>
            <person name="Hubbard S.S."/>
            <person name="Banfield J.F."/>
        </authorList>
    </citation>
    <scope>NUCLEOTIDE SEQUENCE [LARGE SCALE GENOMIC DNA]</scope>
</reference>
<proteinExistence type="inferred from homology"/>
<dbReference type="SUPFAM" id="SSF81345">
    <property type="entry name" value="ABC transporter involved in vitamin B12 uptake, BtuC"/>
    <property type="match status" value="1"/>
</dbReference>
<comment type="caution">
    <text evidence="8">The sequence shown here is derived from an EMBL/GenBank/DDBJ whole genome shotgun (WGS) entry which is preliminary data.</text>
</comment>
<protein>
    <recommendedName>
        <fullName evidence="10">ABC transporter</fullName>
    </recommendedName>
</protein>
<feature type="transmembrane region" description="Helical" evidence="7">
    <location>
        <begin position="122"/>
        <end position="140"/>
    </location>
</feature>
<dbReference type="Pfam" id="PF00950">
    <property type="entry name" value="ABC-3"/>
    <property type="match status" value="1"/>
</dbReference>
<gene>
    <name evidence="8" type="ORF">A2W59_01870</name>
</gene>
<feature type="transmembrane region" description="Helical" evidence="7">
    <location>
        <begin position="165"/>
        <end position="198"/>
    </location>
</feature>
<feature type="transmembrane region" description="Helical" evidence="7">
    <location>
        <begin position="236"/>
        <end position="259"/>
    </location>
</feature>
<keyword evidence="5 7" id="KW-0472">Membrane</keyword>
<dbReference type="Proteomes" id="UP000178646">
    <property type="component" value="Unassembled WGS sequence"/>
</dbReference>
<sequence length="262" mass="27672">MNTSYYISLITAMFIGGAAGYVGSLMATKKMSLVGDVLSHIALPGIGLGLLYGINISLGALASLILGIMLIWILSLKTELSMESLVGVVFVLSLAVGFLITPQEELLDALFGNISAVAMSDAVVAVFISIVVFIAARMIYSKMMLAYVSEDLALASGVKINKYNLIYLFLIAAVVAFGIKVGGTLLTSAMIIVPAAVARNASRNMRQYSWLSVIVGIASAIAGFAVFPFLAERFGLSVVAIGPIIILASIVFFAVSLLFKKR</sequence>
<feature type="transmembrane region" description="Helical" evidence="7">
    <location>
        <begin position="49"/>
        <end position="74"/>
    </location>
</feature>
<comment type="similarity">
    <text evidence="2 6">Belongs to the ABC-3 integral membrane protein family.</text>
</comment>
<keyword evidence="6" id="KW-0813">Transport</keyword>
<evidence type="ECO:0000256" key="4">
    <source>
        <dbReference type="ARBA" id="ARBA00022989"/>
    </source>
</evidence>
<name>A0A1G2PQ23_9BACT</name>
<keyword evidence="4 7" id="KW-1133">Transmembrane helix</keyword>
<comment type="subcellular location">
    <subcellularLocation>
        <location evidence="6">Cell membrane</location>
        <topology evidence="6">Multi-pass membrane protein</topology>
    </subcellularLocation>
    <subcellularLocation>
        <location evidence="1">Membrane</location>
        <topology evidence="1">Multi-pass membrane protein</topology>
    </subcellularLocation>
</comment>
<dbReference type="EMBL" id="MHSU01000018">
    <property type="protein sequence ID" value="OHA50427.1"/>
    <property type="molecule type" value="Genomic_DNA"/>
</dbReference>
<evidence type="ECO:0000256" key="5">
    <source>
        <dbReference type="ARBA" id="ARBA00023136"/>
    </source>
</evidence>
<accession>A0A1G2PQ23</accession>